<dbReference type="SUPFAM" id="SSF90229">
    <property type="entry name" value="CCCH zinc finger"/>
    <property type="match status" value="3"/>
</dbReference>
<feature type="zinc finger region" description="C3H1-type" evidence="5">
    <location>
        <begin position="69"/>
        <end position="92"/>
    </location>
</feature>
<evidence type="ECO:0000313" key="10">
    <source>
        <dbReference type="Proteomes" id="UP000230066"/>
    </source>
</evidence>
<evidence type="ECO:0000259" key="7">
    <source>
        <dbReference type="PROSITE" id="PS50103"/>
    </source>
</evidence>
<dbReference type="PROSITE" id="PS51266">
    <property type="entry name" value="ZF_CHY"/>
    <property type="match status" value="1"/>
</dbReference>
<feature type="compositionally biased region" description="Low complexity" evidence="6">
    <location>
        <begin position="432"/>
        <end position="442"/>
    </location>
</feature>
<feature type="domain" description="C3H1-type" evidence="7">
    <location>
        <begin position="99"/>
        <end position="126"/>
    </location>
</feature>
<comment type="caution">
    <text evidence="9">The sequence shown here is derived from an EMBL/GenBank/DDBJ whole genome shotgun (WGS) entry which is preliminary data.</text>
</comment>
<dbReference type="InterPro" id="IPR041367">
    <property type="entry name" value="Znf-CCCH_4"/>
</dbReference>
<dbReference type="InterPro" id="IPR008913">
    <property type="entry name" value="Znf_CHY"/>
</dbReference>
<dbReference type="Gene3D" id="4.10.1000.10">
    <property type="entry name" value="Zinc finger, CCCH-type"/>
    <property type="match status" value="2"/>
</dbReference>
<name>A0A4E0R4I6_FASHE</name>
<evidence type="ECO:0000313" key="9">
    <source>
        <dbReference type="EMBL" id="THD22633.1"/>
    </source>
</evidence>
<feature type="domain" description="C3H1-type" evidence="7">
    <location>
        <begin position="46"/>
        <end position="68"/>
    </location>
</feature>
<evidence type="ECO:0000256" key="6">
    <source>
        <dbReference type="SAM" id="MobiDB-lite"/>
    </source>
</evidence>
<feature type="compositionally biased region" description="Basic and acidic residues" evidence="6">
    <location>
        <begin position="374"/>
        <end position="388"/>
    </location>
</feature>
<keyword evidence="1 5" id="KW-0479">Metal-binding</keyword>
<dbReference type="InterPro" id="IPR036855">
    <property type="entry name" value="Znf_CCCH_sf"/>
</dbReference>
<keyword evidence="10" id="KW-1185">Reference proteome</keyword>
<dbReference type="InterPro" id="IPR037274">
    <property type="entry name" value="Znf_CHY_sf"/>
</dbReference>
<feature type="region of interest" description="Disordered" evidence="6">
    <location>
        <begin position="146"/>
        <end position="197"/>
    </location>
</feature>
<feature type="domain" description="CHY-type" evidence="8">
    <location>
        <begin position="718"/>
        <end position="788"/>
    </location>
</feature>
<dbReference type="Pfam" id="PF18044">
    <property type="entry name" value="zf-CCCH_4"/>
    <property type="match status" value="1"/>
</dbReference>
<dbReference type="SUPFAM" id="SSF161219">
    <property type="entry name" value="CHY zinc finger-like"/>
    <property type="match status" value="1"/>
</dbReference>
<dbReference type="PROSITE" id="PS50103">
    <property type="entry name" value="ZF_C3H1"/>
    <property type="match status" value="3"/>
</dbReference>
<dbReference type="Proteomes" id="UP000230066">
    <property type="component" value="Unassembled WGS sequence"/>
</dbReference>
<accession>A0A4E0R4I6</accession>
<dbReference type="Pfam" id="PF05495">
    <property type="entry name" value="zf-CHY"/>
    <property type="match status" value="1"/>
</dbReference>
<reference evidence="9" key="1">
    <citation type="submission" date="2019-03" db="EMBL/GenBank/DDBJ databases">
        <title>Improved annotation for the trematode Fasciola hepatica.</title>
        <authorList>
            <person name="Choi Y.-J."/>
            <person name="Martin J."/>
            <person name="Mitreva M."/>
        </authorList>
    </citation>
    <scope>NUCLEOTIDE SEQUENCE [LARGE SCALE GENOMIC DNA]</scope>
</reference>
<sequence length="829" mass="93591">MCRLVFHFGVELVKPNLNATVYTAGNFCHALLHLFSWIGCMNRVHVCHYYQAGFCRSGDACQFTHPTVRCRSFTATGWCPYGFNCHFWHDHSVKPSAPNLPRKPCQFFVNNQCKYGDRCTFSHDIENENKNCRTLKELRATENLPRLSLSNRGPSLERSSLSNTKSEHACNGQKSEVGRASSSLSGKSGTIQTPAQGDSLNRVNRPVFIRPRNSTSGTPLEGVTKAEICRLQHFEMERFLKSNSKDKLREIQSFDDGRVFHLKFSSTDPDWAYDVREVVLNIYVNKMYPAEPLQVTVINGDNLPDLLVEHLNMAMSSWIHYKHQQLSQANRMELYMRPFFQWLDRNLENLFTQGLRKYKAQLTGKPSQAVLGDARPHTRSRDSSRSRNSDIGSTTALLLGAGTQSSFGSDKSENSSSGSIGSTRSHSEKSRSSGSDSDDACSNSRIVRTSDIHDEVIPNDFVKQQVDHEPEYTETGEWIEPVIRKNEEKFTTGQKPEFQLPASVLKTELPNPVPVNGPTQSFFLTDLNIRGKAGTVTPRRVTCALHCTRCRLSFNWCFNFPGYSRPNGLLEQSPLRSLPPHGVTCARCRQSMEFVFLGLISHAFENRLGTLHLKGCIADDVPPKQSDLSVLCTECNQTIKFNNVEPGRQLMRHCFKCHSLVGLVFSGFQLEKSKCDVVDATVTQQSKTALDTTAKELSRKLRRAMNSAKNPIIQDGTPLPEYGTCKHYRKSYRWLRFPCCGRLEPCDVCHDLNSIDDHEMEFANRMICGFCSKEQPFSATQPCIRCSKSLSGARTAHWEGGKGCRNKVTMSRKDKKKYAQMNKTTSNKK</sequence>
<dbReference type="GO" id="GO:0008270">
    <property type="term" value="F:zinc ion binding"/>
    <property type="evidence" value="ECO:0007669"/>
    <property type="project" value="UniProtKB-KW"/>
</dbReference>
<dbReference type="SMART" id="SM00356">
    <property type="entry name" value="ZnF_C3H1"/>
    <property type="match status" value="3"/>
</dbReference>
<feature type="zinc finger region" description="C3H1-type" evidence="5">
    <location>
        <begin position="46"/>
        <end position="68"/>
    </location>
</feature>
<keyword evidence="2 4" id="KW-0863">Zinc-finger</keyword>
<dbReference type="Pfam" id="PF14608">
    <property type="entry name" value="zf-CCCH_2"/>
    <property type="match status" value="2"/>
</dbReference>
<organism evidence="9 10">
    <name type="scientific">Fasciola hepatica</name>
    <name type="common">Liver fluke</name>
    <dbReference type="NCBI Taxonomy" id="6192"/>
    <lineage>
        <taxon>Eukaryota</taxon>
        <taxon>Metazoa</taxon>
        <taxon>Spiralia</taxon>
        <taxon>Lophotrochozoa</taxon>
        <taxon>Platyhelminthes</taxon>
        <taxon>Trematoda</taxon>
        <taxon>Digenea</taxon>
        <taxon>Plagiorchiida</taxon>
        <taxon>Echinostomata</taxon>
        <taxon>Echinostomatoidea</taxon>
        <taxon>Fasciolidae</taxon>
        <taxon>Fasciola</taxon>
    </lineage>
</organism>
<dbReference type="EMBL" id="JXXN02002629">
    <property type="protein sequence ID" value="THD22633.1"/>
    <property type="molecule type" value="Genomic_DNA"/>
</dbReference>
<evidence type="ECO:0000256" key="4">
    <source>
        <dbReference type="PROSITE-ProRule" id="PRU00601"/>
    </source>
</evidence>
<evidence type="ECO:0000256" key="5">
    <source>
        <dbReference type="PROSITE-ProRule" id="PRU00723"/>
    </source>
</evidence>
<protein>
    <submittedName>
        <fullName evidence="9">CHY zinc finger protein</fullName>
    </submittedName>
</protein>
<feature type="zinc finger region" description="C3H1-type" evidence="5">
    <location>
        <begin position="99"/>
        <end position="126"/>
    </location>
</feature>
<dbReference type="InterPro" id="IPR000571">
    <property type="entry name" value="Znf_CCCH"/>
</dbReference>
<dbReference type="AlphaFoldDB" id="A0A4E0R4I6"/>
<feature type="compositionally biased region" description="Low complexity" evidence="6">
    <location>
        <begin position="405"/>
        <end position="424"/>
    </location>
</feature>
<gene>
    <name evidence="9" type="ORF">D915_006660</name>
</gene>
<evidence type="ECO:0000256" key="2">
    <source>
        <dbReference type="ARBA" id="ARBA00022771"/>
    </source>
</evidence>
<feature type="region of interest" description="Disordered" evidence="6">
    <location>
        <begin position="366"/>
        <end position="442"/>
    </location>
</feature>
<evidence type="ECO:0000256" key="1">
    <source>
        <dbReference type="ARBA" id="ARBA00022723"/>
    </source>
</evidence>
<feature type="compositionally biased region" description="Polar residues" evidence="6">
    <location>
        <begin position="148"/>
        <end position="164"/>
    </location>
</feature>
<feature type="domain" description="C3H1-type" evidence="7">
    <location>
        <begin position="69"/>
        <end position="92"/>
    </location>
</feature>
<proteinExistence type="predicted"/>
<keyword evidence="3 5" id="KW-0862">Zinc</keyword>
<evidence type="ECO:0000259" key="8">
    <source>
        <dbReference type="PROSITE" id="PS51266"/>
    </source>
</evidence>
<evidence type="ECO:0000256" key="3">
    <source>
        <dbReference type="ARBA" id="ARBA00022833"/>
    </source>
</evidence>
<feature type="compositionally biased region" description="Polar residues" evidence="6">
    <location>
        <begin position="180"/>
        <end position="197"/>
    </location>
</feature>